<dbReference type="Proteomes" id="UP000565572">
    <property type="component" value="Unassembled WGS sequence"/>
</dbReference>
<keyword evidence="2" id="KW-1185">Reference proteome</keyword>
<reference evidence="1 2" key="1">
    <citation type="submission" date="2020-08" db="EMBL/GenBank/DDBJ databases">
        <title>Sequencing the genomes of 1000 actinobacteria strains.</title>
        <authorList>
            <person name="Klenk H.-P."/>
        </authorList>
    </citation>
    <scope>NUCLEOTIDE SEQUENCE [LARGE SCALE GENOMIC DNA]</scope>
    <source>
        <strain evidence="1 2">DSM 11053</strain>
    </source>
</reference>
<sequence>MSDENAEETDAELTLPAGITAAQVNQAILRSGYPLQTVVTHKVSAIDGLVSKSEWGFRDRFSGEMRAIDLQCFVDLSDGDPNRYRVRPGVAALIECKRSELPYVFFSEATVPFGNFPVVAGLRSDDLEFKTDDDRSTWALPILQSFDLTWHDFVRSAASCTTLSKCERSKGKDLVLSGSDAYQSLVMPLRSAVEHYCSSIKPTNQPYYFDAHLVLGIAVLDAPMLAATIGSDGQLALSNVQWQRLWRNEPVSGTEFAREHGETSAIDIVHVDFLDEYLQSHLLPFGRAFAELAQTHAEELASGRAFARGMGENSFTGIAERMEPRSAPLPPPPVRVTHSAPRASINLAVDLVKLVRSNLRTRCARRKL</sequence>
<gene>
    <name evidence="1" type="ORF">FHX39_000124</name>
</gene>
<dbReference type="RefSeq" id="WP_183335905.1">
    <property type="nucleotide sequence ID" value="NZ_JACHZG010000001.1"/>
</dbReference>
<evidence type="ECO:0000313" key="2">
    <source>
        <dbReference type="Proteomes" id="UP000565572"/>
    </source>
</evidence>
<name>A0A7W5JS11_9ACTN</name>
<comment type="caution">
    <text evidence="1">The sequence shown here is derived from an EMBL/GenBank/DDBJ whole genome shotgun (WGS) entry which is preliminary data.</text>
</comment>
<accession>A0A7W5JS11</accession>
<protein>
    <submittedName>
        <fullName evidence="1">Uncharacterized protein</fullName>
    </submittedName>
</protein>
<dbReference type="EMBL" id="JACHZG010000001">
    <property type="protein sequence ID" value="MBB3325180.1"/>
    <property type="molecule type" value="Genomic_DNA"/>
</dbReference>
<dbReference type="AlphaFoldDB" id="A0A7W5JS11"/>
<organism evidence="1 2">
    <name type="scientific">Microlunatus antarcticus</name>
    <dbReference type="NCBI Taxonomy" id="53388"/>
    <lineage>
        <taxon>Bacteria</taxon>
        <taxon>Bacillati</taxon>
        <taxon>Actinomycetota</taxon>
        <taxon>Actinomycetes</taxon>
        <taxon>Propionibacteriales</taxon>
        <taxon>Propionibacteriaceae</taxon>
        <taxon>Microlunatus</taxon>
    </lineage>
</organism>
<evidence type="ECO:0000313" key="1">
    <source>
        <dbReference type="EMBL" id="MBB3325180.1"/>
    </source>
</evidence>
<proteinExistence type="predicted"/>